<feature type="transmembrane region" description="Helical" evidence="6">
    <location>
        <begin position="333"/>
        <end position="353"/>
    </location>
</feature>
<comment type="subcellular location">
    <subcellularLocation>
        <location evidence="1">Cell membrane</location>
        <topology evidence="1">Multi-pass membrane protein</topology>
    </subcellularLocation>
</comment>
<dbReference type="InterPro" id="IPR050833">
    <property type="entry name" value="Poly_Biosynth_Transport"/>
</dbReference>
<gene>
    <name evidence="7" type="ORF">TNO020_180045</name>
</gene>
<evidence type="ECO:0000313" key="7">
    <source>
        <dbReference type="EMBL" id="SOS74016.1"/>
    </source>
</evidence>
<keyword evidence="7" id="KW-0413">Isomerase</keyword>
<dbReference type="RefSeq" id="WP_101916536.1">
    <property type="nucleotide sequence ID" value="NZ_OENF01000010.1"/>
</dbReference>
<evidence type="ECO:0000256" key="3">
    <source>
        <dbReference type="ARBA" id="ARBA00022692"/>
    </source>
</evidence>
<feature type="transmembrane region" description="Helical" evidence="6">
    <location>
        <begin position="224"/>
        <end position="246"/>
    </location>
</feature>
<feature type="transmembrane region" description="Helical" evidence="6">
    <location>
        <begin position="12"/>
        <end position="31"/>
    </location>
</feature>
<evidence type="ECO:0000256" key="1">
    <source>
        <dbReference type="ARBA" id="ARBA00004651"/>
    </source>
</evidence>
<dbReference type="AlphaFoldDB" id="A0A2H1YEU3"/>
<keyword evidence="4 6" id="KW-1133">Transmembrane helix</keyword>
<feature type="transmembrane region" description="Helical" evidence="6">
    <location>
        <begin position="183"/>
        <end position="203"/>
    </location>
</feature>
<feature type="transmembrane region" description="Helical" evidence="6">
    <location>
        <begin position="252"/>
        <end position="270"/>
    </location>
</feature>
<evidence type="ECO:0000256" key="6">
    <source>
        <dbReference type="SAM" id="Phobius"/>
    </source>
</evidence>
<dbReference type="InterPro" id="IPR002797">
    <property type="entry name" value="Polysacc_synth"/>
</dbReference>
<dbReference type="Pfam" id="PF01943">
    <property type="entry name" value="Polysacc_synt"/>
    <property type="match status" value="1"/>
</dbReference>
<dbReference type="OrthoDB" id="88014at2"/>
<feature type="transmembrane region" description="Helical" evidence="6">
    <location>
        <begin position="430"/>
        <end position="447"/>
    </location>
</feature>
<keyword evidence="5 6" id="KW-0472">Membrane</keyword>
<feature type="transmembrane region" description="Helical" evidence="6">
    <location>
        <begin position="80"/>
        <end position="106"/>
    </location>
</feature>
<feature type="transmembrane region" description="Helical" evidence="6">
    <location>
        <begin position="43"/>
        <end position="68"/>
    </location>
</feature>
<dbReference type="Proteomes" id="UP000234211">
    <property type="component" value="Unassembled WGS sequence"/>
</dbReference>
<dbReference type="GO" id="GO:0016853">
    <property type="term" value="F:isomerase activity"/>
    <property type="evidence" value="ECO:0007669"/>
    <property type="project" value="UniProtKB-KW"/>
</dbReference>
<dbReference type="PANTHER" id="PTHR30250:SF11">
    <property type="entry name" value="O-ANTIGEN TRANSPORTER-RELATED"/>
    <property type="match status" value="1"/>
</dbReference>
<name>A0A2H1YEU3_9FLAO</name>
<evidence type="ECO:0000256" key="4">
    <source>
        <dbReference type="ARBA" id="ARBA00022989"/>
    </source>
</evidence>
<protein>
    <submittedName>
        <fullName evidence="7">Sugar isomerase</fullName>
    </submittedName>
</protein>
<accession>A0A2H1YEU3</accession>
<evidence type="ECO:0000256" key="2">
    <source>
        <dbReference type="ARBA" id="ARBA00022475"/>
    </source>
</evidence>
<proteinExistence type="predicted"/>
<dbReference type="EMBL" id="OENF01000010">
    <property type="protein sequence ID" value="SOS74016.1"/>
    <property type="molecule type" value="Genomic_DNA"/>
</dbReference>
<evidence type="ECO:0000313" key="8">
    <source>
        <dbReference type="Proteomes" id="UP000234211"/>
    </source>
</evidence>
<feature type="transmembrane region" description="Helical" evidence="6">
    <location>
        <begin position="303"/>
        <end position="321"/>
    </location>
</feature>
<feature type="transmembrane region" description="Helical" evidence="6">
    <location>
        <begin position="467"/>
        <end position="487"/>
    </location>
</feature>
<feature type="transmembrane region" description="Helical" evidence="6">
    <location>
        <begin position="397"/>
        <end position="418"/>
    </location>
</feature>
<keyword evidence="2" id="KW-1003">Cell membrane</keyword>
<sequence>MGIVLRQSIKNTIIIYLGFLIGGINTIFLYARFLKDEYYGLATYVFAASNLLMPVMALGIQFTIVKFFSAYKTKKEKDSFLSSILFLPLLIALPIGFCWDVFHNLIMSYISKSNIEGNLIIENYTIYIYIIAVCCAYFEVFYSWAKVQMQSVFGNVLKELYNRVAIMTLLFAVNFDIITKQEFLYYMTIAYIIRTFLMLIYAFKLYTPSLTFTLPYNFKEVLRYSFYIVLAGSAGALVLDIDKIMIPGKEGFATAAYYGVALFIGSFIEAPSRAMGQILQPLTSKAINENNDKETNSLYHKSAINLLLIGGLFFILVNCNVDELFKIMPNKNYAGGGLVVLLISGAKLFMMSLGNNGAIIQNSKFYRITMPIGIGMALMVTYLNVFFYNDIGMGTEGLALATLLAVVTFNAFKLWFVHRKLKMFPYTMKTLQMILIIIILFLAFYFWNFSIPEFSIKSIRIDPIINISLKSILIISIYLFVVVKFSISTQMNDLMSRLISKINR</sequence>
<feature type="transmembrane region" description="Helical" evidence="6">
    <location>
        <begin position="365"/>
        <end position="385"/>
    </location>
</feature>
<organism evidence="7 8">
    <name type="scientific">Tenacibaculum piscium</name>
    <dbReference type="NCBI Taxonomy" id="1458515"/>
    <lineage>
        <taxon>Bacteria</taxon>
        <taxon>Pseudomonadati</taxon>
        <taxon>Bacteroidota</taxon>
        <taxon>Flavobacteriia</taxon>
        <taxon>Flavobacteriales</taxon>
        <taxon>Flavobacteriaceae</taxon>
        <taxon>Tenacibaculum</taxon>
    </lineage>
</organism>
<dbReference type="PANTHER" id="PTHR30250">
    <property type="entry name" value="PST FAMILY PREDICTED COLANIC ACID TRANSPORTER"/>
    <property type="match status" value="1"/>
</dbReference>
<feature type="transmembrane region" description="Helical" evidence="6">
    <location>
        <begin position="160"/>
        <end position="177"/>
    </location>
</feature>
<keyword evidence="8" id="KW-1185">Reference proteome</keyword>
<keyword evidence="3 6" id="KW-0812">Transmembrane</keyword>
<reference evidence="8" key="1">
    <citation type="submission" date="2017-11" db="EMBL/GenBank/DDBJ databases">
        <authorList>
            <person name="Duchaud E."/>
        </authorList>
    </citation>
    <scope>NUCLEOTIDE SEQUENCE [LARGE SCALE GENOMIC DNA]</scope>
    <source>
        <strain evidence="8">Tenacibaculum sp. TNO020</strain>
    </source>
</reference>
<feature type="transmembrane region" description="Helical" evidence="6">
    <location>
        <begin position="126"/>
        <end position="145"/>
    </location>
</feature>
<evidence type="ECO:0000256" key="5">
    <source>
        <dbReference type="ARBA" id="ARBA00023136"/>
    </source>
</evidence>
<dbReference type="GO" id="GO:0005886">
    <property type="term" value="C:plasma membrane"/>
    <property type="evidence" value="ECO:0007669"/>
    <property type="project" value="UniProtKB-SubCell"/>
</dbReference>